<accession>A0A1X7R6M9</accession>
<dbReference type="GO" id="GO:0046983">
    <property type="term" value="F:protein dimerization activity"/>
    <property type="evidence" value="ECO:0007669"/>
    <property type="project" value="InterPro"/>
</dbReference>
<protein>
    <submittedName>
        <fullName evidence="2">Similar to Saccharomyces cerevisiae YDR123C INO2 Component of the heteromeric Ino2p/Ino4p basic helix-loop-helix transcription activator that binds inositol/choline-responsive elements (ICREs)</fullName>
    </submittedName>
</protein>
<dbReference type="Pfam" id="PF23179">
    <property type="entry name" value="bHLH_INO2"/>
    <property type="match status" value="1"/>
</dbReference>
<dbReference type="SUPFAM" id="SSF47459">
    <property type="entry name" value="HLH, helix-loop-helix DNA-binding domain"/>
    <property type="match status" value="1"/>
</dbReference>
<dbReference type="EMBL" id="FXLY01000007">
    <property type="protein sequence ID" value="SMN21119.1"/>
    <property type="molecule type" value="Genomic_DNA"/>
</dbReference>
<keyword evidence="3" id="KW-1185">Reference proteome</keyword>
<proteinExistence type="predicted"/>
<dbReference type="AlphaFoldDB" id="A0A1X7R6M9"/>
<dbReference type="STRING" id="1789683.A0A1X7R6M9"/>
<evidence type="ECO:0000259" key="1">
    <source>
        <dbReference type="PROSITE" id="PS50888"/>
    </source>
</evidence>
<gene>
    <name evidence="2" type="ORF">KASA_0L01463G</name>
</gene>
<name>A0A1X7R6M9_9SACH</name>
<dbReference type="InterPro" id="IPR011598">
    <property type="entry name" value="bHLH_dom"/>
</dbReference>
<dbReference type="CDD" id="cd11388">
    <property type="entry name" value="bHLH_ScINO2_like"/>
    <property type="match status" value="1"/>
</dbReference>
<dbReference type="OrthoDB" id="3973009at2759"/>
<dbReference type="Proteomes" id="UP000196158">
    <property type="component" value="Unassembled WGS sequence"/>
</dbReference>
<dbReference type="InterPro" id="IPR036638">
    <property type="entry name" value="HLH_DNA-bd_sf"/>
</dbReference>
<evidence type="ECO:0000313" key="2">
    <source>
        <dbReference type="EMBL" id="SMN21119.1"/>
    </source>
</evidence>
<evidence type="ECO:0000313" key="3">
    <source>
        <dbReference type="Proteomes" id="UP000196158"/>
    </source>
</evidence>
<feature type="domain" description="BHLH" evidence="1">
    <location>
        <begin position="345"/>
        <end position="399"/>
    </location>
</feature>
<dbReference type="PROSITE" id="PS50888">
    <property type="entry name" value="BHLH"/>
    <property type="match status" value="1"/>
</dbReference>
<organism evidence="2 3">
    <name type="scientific">Maudiozyma saulgeensis</name>
    <dbReference type="NCBI Taxonomy" id="1789683"/>
    <lineage>
        <taxon>Eukaryota</taxon>
        <taxon>Fungi</taxon>
        <taxon>Dikarya</taxon>
        <taxon>Ascomycota</taxon>
        <taxon>Saccharomycotina</taxon>
        <taxon>Saccharomycetes</taxon>
        <taxon>Saccharomycetales</taxon>
        <taxon>Saccharomycetaceae</taxon>
        <taxon>Maudiozyma</taxon>
    </lineage>
</organism>
<sequence>MTHKLNYHHQDKEFTESGSHINHIQPHNVELDNLFDLDADLDFETAYQLFSNFDNLQEKNIDVFNNEQHITSPQYHNPTDNIFRGTTHRLLSDPMHPNRVPAQFNEPETMTNYDHPVNNEPLHEEKIHNEVPHIDTTPHMAAGALVLQHQPNNHNILSPSPIPSPQFFNHNPHQHPPINQNIPSLRNNNHSTTDSHVKHQFYPQLQPQSTEELLQQINDTHIQRANDTLLSTFESTAIENFLDSLVTNQKNIIQEQATIKSPNVKNELQQNIVDTPLQDVSRTEPSKVKEEEITKPSYQEEYASDEDTSYLLTPNDYIPPPLEIPEITILHAEIPPNLIGDEKKIKKWKHVQVEKARRDFTKRSFDNLTEMLSKDVESNTKRIPKYLLLNGIVDDIKSLLKANHQLEKMLYDEK</sequence>
<reference evidence="2 3" key="1">
    <citation type="submission" date="2017-04" db="EMBL/GenBank/DDBJ databases">
        <authorList>
            <person name="Afonso C.L."/>
            <person name="Miller P.J."/>
            <person name="Scott M.A."/>
            <person name="Spackman E."/>
            <person name="Goraichik I."/>
            <person name="Dimitrov K.M."/>
            <person name="Suarez D.L."/>
            <person name="Swayne D.E."/>
        </authorList>
    </citation>
    <scope>NUCLEOTIDE SEQUENCE [LARGE SCALE GENOMIC DNA]</scope>
</reference>
<dbReference type="InterPro" id="IPR057071">
    <property type="entry name" value="bHLH_INO2"/>
</dbReference>